<dbReference type="EMBL" id="JACNJN010000127">
    <property type="protein sequence ID" value="MBC8335894.1"/>
    <property type="molecule type" value="Genomic_DNA"/>
</dbReference>
<dbReference type="Proteomes" id="UP000614469">
    <property type="component" value="Unassembled WGS sequence"/>
</dbReference>
<organism evidence="1 2">
    <name type="scientific">Candidatus Desulfolinea nitratireducens</name>
    <dbReference type="NCBI Taxonomy" id="2841698"/>
    <lineage>
        <taxon>Bacteria</taxon>
        <taxon>Bacillati</taxon>
        <taxon>Chloroflexota</taxon>
        <taxon>Anaerolineae</taxon>
        <taxon>Anaerolineales</taxon>
        <taxon>Anaerolineales incertae sedis</taxon>
        <taxon>Candidatus Desulfolinea</taxon>
    </lineage>
</organism>
<evidence type="ECO:0000313" key="1">
    <source>
        <dbReference type="EMBL" id="MBC8335894.1"/>
    </source>
</evidence>
<evidence type="ECO:0000313" key="2">
    <source>
        <dbReference type="Proteomes" id="UP000614469"/>
    </source>
</evidence>
<proteinExistence type="predicted"/>
<reference evidence="1 2" key="1">
    <citation type="submission" date="2020-08" db="EMBL/GenBank/DDBJ databases">
        <title>Bridging the membrane lipid divide: bacteria of the FCB group superphylum have the potential to synthesize archaeal ether lipids.</title>
        <authorList>
            <person name="Villanueva L."/>
            <person name="Von Meijenfeldt F.A.B."/>
            <person name="Westbye A.B."/>
            <person name="Yadav S."/>
            <person name="Hopmans E.C."/>
            <person name="Dutilh B.E."/>
            <person name="Sinninghe Damste J.S."/>
        </authorList>
    </citation>
    <scope>NUCLEOTIDE SEQUENCE [LARGE SCALE GENOMIC DNA]</scope>
    <source>
        <strain evidence="1">NIOZ-UU36</strain>
    </source>
</reference>
<sequence length="112" mass="12739">MTNWKTELNEEFKMAQEALDAKNQGKMRVCARRAAGIAIREYLIQHGIKPPSVSAYDLLKFLGEMDDTPADLRQASAFLRLRVTKDFRFPVDVDLVAEAKKICSALTPDWDH</sequence>
<evidence type="ECO:0008006" key="3">
    <source>
        <dbReference type="Google" id="ProtNLM"/>
    </source>
</evidence>
<comment type="caution">
    <text evidence="1">The sequence shown here is derived from an EMBL/GenBank/DDBJ whole genome shotgun (WGS) entry which is preliminary data.</text>
</comment>
<dbReference type="AlphaFoldDB" id="A0A8J6TJC7"/>
<protein>
    <recommendedName>
        <fullName evidence="3">HEPN domain-containing protein</fullName>
    </recommendedName>
</protein>
<gene>
    <name evidence="1" type="ORF">H8E29_11550</name>
</gene>
<accession>A0A8J6TJC7</accession>
<name>A0A8J6TJC7_9CHLR</name>